<dbReference type="AlphaFoldDB" id="A0A0C9WJ28"/>
<dbReference type="Proteomes" id="UP000054477">
    <property type="component" value="Unassembled WGS sequence"/>
</dbReference>
<reference evidence="1 2" key="1">
    <citation type="submission" date="2014-04" db="EMBL/GenBank/DDBJ databases">
        <authorList>
            <consortium name="DOE Joint Genome Institute"/>
            <person name="Kuo A."/>
            <person name="Kohler A."/>
            <person name="Nagy L.G."/>
            <person name="Floudas D."/>
            <person name="Copeland A."/>
            <person name="Barry K.W."/>
            <person name="Cichocki N."/>
            <person name="Veneault-Fourrey C."/>
            <person name="LaButti K."/>
            <person name="Lindquist E.A."/>
            <person name="Lipzen A."/>
            <person name="Lundell T."/>
            <person name="Morin E."/>
            <person name="Murat C."/>
            <person name="Sun H."/>
            <person name="Tunlid A."/>
            <person name="Henrissat B."/>
            <person name="Grigoriev I.V."/>
            <person name="Hibbett D.S."/>
            <person name="Martin F."/>
            <person name="Nordberg H.P."/>
            <person name="Cantor M.N."/>
            <person name="Hua S.X."/>
        </authorList>
    </citation>
    <scope>NUCLEOTIDE SEQUENCE [LARGE SCALE GENOMIC DNA]</scope>
    <source>
        <strain evidence="1 2">LaAM-08-1</strain>
    </source>
</reference>
<protein>
    <submittedName>
        <fullName evidence="1">Uncharacterized protein</fullName>
    </submittedName>
</protein>
<accession>A0A0C9WJ28</accession>
<reference evidence="2" key="2">
    <citation type="submission" date="2015-01" db="EMBL/GenBank/DDBJ databases">
        <title>Evolutionary Origins and Diversification of the Mycorrhizal Mutualists.</title>
        <authorList>
            <consortium name="DOE Joint Genome Institute"/>
            <consortium name="Mycorrhizal Genomics Consortium"/>
            <person name="Kohler A."/>
            <person name="Kuo A."/>
            <person name="Nagy L.G."/>
            <person name="Floudas D."/>
            <person name="Copeland A."/>
            <person name="Barry K.W."/>
            <person name="Cichocki N."/>
            <person name="Veneault-Fourrey C."/>
            <person name="LaButti K."/>
            <person name="Lindquist E.A."/>
            <person name="Lipzen A."/>
            <person name="Lundell T."/>
            <person name="Morin E."/>
            <person name="Murat C."/>
            <person name="Riley R."/>
            <person name="Ohm R."/>
            <person name="Sun H."/>
            <person name="Tunlid A."/>
            <person name="Henrissat B."/>
            <person name="Grigoriev I.V."/>
            <person name="Hibbett D.S."/>
            <person name="Martin F."/>
        </authorList>
    </citation>
    <scope>NUCLEOTIDE SEQUENCE [LARGE SCALE GENOMIC DNA]</scope>
    <source>
        <strain evidence="2">LaAM-08-1</strain>
    </source>
</reference>
<proteinExistence type="predicted"/>
<name>A0A0C9WJ28_9AGAR</name>
<keyword evidence="2" id="KW-1185">Reference proteome</keyword>
<organism evidence="1 2">
    <name type="scientific">Laccaria amethystina LaAM-08-1</name>
    <dbReference type="NCBI Taxonomy" id="1095629"/>
    <lineage>
        <taxon>Eukaryota</taxon>
        <taxon>Fungi</taxon>
        <taxon>Dikarya</taxon>
        <taxon>Basidiomycota</taxon>
        <taxon>Agaricomycotina</taxon>
        <taxon>Agaricomycetes</taxon>
        <taxon>Agaricomycetidae</taxon>
        <taxon>Agaricales</taxon>
        <taxon>Agaricineae</taxon>
        <taxon>Hydnangiaceae</taxon>
        <taxon>Laccaria</taxon>
    </lineage>
</organism>
<dbReference type="EMBL" id="KN838815">
    <property type="protein sequence ID" value="KIJ93969.1"/>
    <property type="molecule type" value="Genomic_DNA"/>
</dbReference>
<evidence type="ECO:0000313" key="2">
    <source>
        <dbReference type="Proteomes" id="UP000054477"/>
    </source>
</evidence>
<dbReference type="HOGENOM" id="CLU_1489250_0_0_1"/>
<sequence>MAPIETTKNVLEFQVQLVSIYTSVVAISTGSQLIMKPLDFAMVGRQLRILGTHPPWVLLHAYAQRSLYFINNVTSSRIDVNVIPHQRQFRPPPTARPSPNVYGEFMRLFQGMSGRAGTRFKPHGHCIGLDIATYWEARSGHRYRLRTNPNQELYARAWILQWRLPSSTCIFILGFYIDIDQ</sequence>
<gene>
    <name evidence="1" type="ORF">K443DRAFT_125419</name>
</gene>
<evidence type="ECO:0000313" key="1">
    <source>
        <dbReference type="EMBL" id="KIJ93969.1"/>
    </source>
</evidence>